<dbReference type="InterPro" id="IPR037066">
    <property type="entry name" value="Plug_dom_sf"/>
</dbReference>
<evidence type="ECO:0000256" key="10">
    <source>
        <dbReference type="SAM" id="SignalP"/>
    </source>
</evidence>
<feature type="domain" description="TonB-dependent receptor plug" evidence="12">
    <location>
        <begin position="65"/>
        <end position="177"/>
    </location>
</feature>
<dbReference type="Gene3D" id="2.170.130.10">
    <property type="entry name" value="TonB-dependent receptor, plug domain"/>
    <property type="match status" value="1"/>
</dbReference>
<evidence type="ECO:0000313" key="16">
    <source>
        <dbReference type="Proteomes" id="UP000281192"/>
    </source>
</evidence>
<evidence type="ECO:0000256" key="4">
    <source>
        <dbReference type="ARBA" id="ARBA00022692"/>
    </source>
</evidence>
<keyword evidence="2 8" id="KW-0813">Transport</keyword>
<evidence type="ECO:0000256" key="8">
    <source>
        <dbReference type="PROSITE-ProRule" id="PRU01360"/>
    </source>
</evidence>
<keyword evidence="4 8" id="KW-0812">Transmembrane</keyword>
<dbReference type="Gene3D" id="2.40.170.20">
    <property type="entry name" value="TonB-dependent receptor, beta-barrel domain"/>
    <property type="match status" value="1"/>
</dbReference>
<protein>
    <submittedName>
        <fullName evidence="14">TonB-dependent receptor</fullName>
    </submittedName>
</protein>
<evidence type="ECO:0000259" key="11">
    <source>
        <dbReference type="Pfam" id="PF00593"/>
    </source>
</evidence>
<evidence type="ECO:0000256" key="9">
    <source>
        <dbReference type="RuleBase" id="RU003357"/>
    </source>
</evidence>
<dbReference type="Pfam" id="PF00593">
    <property type="entry name" value="TonB_dep_Rec_b-barrel"/>
    <property type="match status" value="1"/>
</dbReference>
<keyword evidence="16" id="KW-1185">Reference proteome</keyword>
<evidence type="ECO:0000313" key="13">
    <source>
        <dbReference type="EMBL" id="AYV46537.1"/>
    </source>
</evidence>
<evidence type="ECO:0000259" key="12">
    <source>
        <dbReference type="Pfam" id="PF07715"/>
    </source>
</evidence>
<reference evidence="13 16" key="2">
    <citation type="submission" date="2018-01" db="EMBL/GenBank/DDBJ databases">
        <title>Complete genome sequence of Caulobacter flavus RHGG3.</title>
        <authorList>
            <person name="Yang E."/>
        </authorList>
    </citation>
    <scope>NUCLEOTIDE SEQUENCE [LARGE SCALE GENOMIC DNA]</scope>
    <source>
        <strain evidence="13 16">RHGG3</strain>
    </source>
</reference>
<organism evidence="14 15">
    <name type="scientific">Caulobacter flavus</name>
    <dbReference type="NCBI Taxonomy" id="1679497"/>
    <lineage>
        <taxon>Bacteria</taxon>
        <taxon>Pseudomonadati</taxon>
        <taxon>Pseudomonadota</taxon>
        <taxon>Alphaproteobacteria</taxon>
        <taxon>Caulobacterales</taxon>
        <taxon>Caulobacteraceae</taxon>
        <taxon>Caulobacter</taxon>
    </lineage>
</organism>
<keyword evidence="7 8" id="KW-0998">Cell outer membrane</keyword>
<evidence type="ECO:0000256" key="3">
    <source>
        <dbReference type="ARBA" id="ARBA00022452"/>
    </source>
</evidence>
<evidence type="ECO:0000256" key="7">
    <source>
        <dbReference type="ARBA" id="ARBA00023237"/>
    </source>
</evidence>
<dbReference type="InterPro" id="IPR039426">
    <property type="entry name" value="TonB-dep_rcpt-like"/>
</dbReference>
<dbReference type="InterPro" id="IPR036942">
    <property type="entry name" value="Beta-barrel_TonB_sf"/>
</dbReference>
<dbReference type="PANTHER" id="PTHR40980:SF3">
    <property type="entry name" value="TONB-DEPENDENT RECEPTOR-LIKE BETA-BARREL DOMAIN-CONTAINING PROTEIN"/>
    <property type="match status" value="1"/>
</dbReference>
<evidence type="ECO:0000313" key="14">
    <source>
        <dbReference type="EMBL" id="PLR12195.1"/>
    </source>
</evidence>
<dbReference type="EMBL" id="PJRQ01000031">
    <property type="protein sequence ID" value="PLR12195.1"/>
    <property type="molecule type" value="Genomic_DNA"/>
</dbReference>
<dbReference type="CDD" id="cd01347">
    <property type="entry name" value="ligand_gated_channel"/>
    <property type="match status" value="1"/>
</dbReference>
<dbReference type="AlphaFoldDB" id="A0A2N5CRP2"/>
<dbReference type="Proteomes" id="UP000234483">
    <property type="component" value="Unassembled WGS sequence"/>
</dbReference>
<proteinExistence type="inferred from homology"/>
<keyword evidence="6 8" id="KW-0472">Membrane</keyword>
<dbReference type="RefSeq" id="WP_101713904.1">
    <property type="nucleotide sequence ID" value="NZ_CP026100.1"/>
</dbReference>
<dbReference type="PROSITE" id="PS52016">
    <property type="entry name" value="TONB_DEPENDENT_REC_3"/>
    <property type="match status" value="1"/>
</dbReference>
<dbReference type="Pfam" id="PF07715">
    <property type="entry name" value="Plug"/>
    <property type="match status" value="1"/>
</dbReference>
<dbReference type="EMBL" id="CP026100">
    <property type="protein sequence ID" value="AYV46537.1"/>
    <property type="molecule type" value="Genomic_DNA"/>
</dbReference>
<reference evidence="14 15" key="1">
    <citation type="submission" date="2017-12" db="EMBL/GenBank/DDBJ databases">
        <title>The genome sequence of Caulobacter flavus CGMCC1 15093.</title>
        <authorList>
            <person name="Gao J."/>
            <person name="Mao X."/>
            <person name="Sun J."/>
        </authorList>
    </citation>
    <scope>NUCLEOTIDE SEQUENCE [LARGE SCALE GENOMIC DNA]</scope>
    <source>
        <strain evidence="14 15">CGMCC1 15093</strain>
    </source>
</reference>
<dbReference type="InterPro" id="IPR012910">
    <property type="entry name" value="Plug_dom"/>
</dbReference>
<feature type="signal peptide" evidence="10">
    <location>
        <begin position="1"/>
        <end position="30"/>
    </location>
</feature>
<evidence type="ECO:0000256" key="2">
    <source>
        <dbReference type="ARBA" id="ARBA00022448"/>
    </source>
</evidence>
<feature type="domain" description="TonB-dependent receptor-like beta-barrel" evidence="11">
    <location>
        <begin position="416"/>
        <end position="895"/>
    </location>
</feature>
<evidence type="ECO:0000256" key="5">
    <source>
        <dbReference type="ARBA" id="ARBA00023077"/>
    </source>
</evidence>
<accession>A0A2N5CRP2</accession>
<comment type="subcellular location">
    <subcellularLocation>
        <location evidence="1 8">Cell outer membrane</location>
        <topology evidence="1 8">Multi-pass membrane protein</topology>
    </subcellularLocation>
</comment>
<gene>
    <name evidence="13" type="ORF">C1707_09815</name>
    <name evidence="14" type="ORF">CFHF_15500</name>
</gene>
<dbReference type="KEGG" id="cfh:C1707_09815"/>
<dbReference type="PANTHER" id="PTHR40980">
    <property type="entry name" value="PLUG DOMAIN-CONTAINING PROTEIN"/>
    <property type="match status" value="1"/>
</dbReference>
<keyword evidence="14" id="KW-0675">Receptor</keyword>
<keyword evidence="3 8" id="KW-1134">Transmembrane beta strand</keyword>
<dbReference type="InterPro" id="IPR010104">
    <property type="entry name" value="TonB_rcpt_bac"/>
</dbReference>
<sequence length="928" mass="100403">MTSNRNPRLRAVLGASASAFTILAAGAAIAQEAPPPAAEPASDEVEAIVVTGFRASLQSAINLKRNESGVVDAIKAEDIAQFPDLNLAESLQRIPGVSISRINGEGRQITVRGLGSEYTRVRINGMEAISTTGGTANSGGTNRGRGFDFNVFASDLFNSIAVRKTASADVEEGSLGATVDLTTAKAFDSGKPQLVLSAGASYNDLSEKTTPRVSVLASNVFFDGKVGALLSVAYEERHLKEEGANITRWATGASNGGFNSASTVPGYTVAQINSANIFAPRIPGYVSYDIESKRLGIAGSLQYKPNSDTQVTLDALYAYLAGTRKEAQLQAIGLSRANTGKPQTIIRDGVVENGNLVYARMDNVDLRTQAAYDELNTEFKQFTLSGTHDFSGSLRVGMLAGYSDSTFTQPISTIVTFDRANSQNYQYDFRKGRAPQILLGFDPTDPANWASTNGTSEVRIRPQFVENQFSTAKVYGEWDLNENLRLKAGLDWRKFEYDSYGQYRTSETVVQTLTPAQLASVSKVFTGFGRNMDLPEGNFTSWLIPDIDKYAALLGIYSNSGIYALTDTNNSSARGQYGAVEEQDYGAYVQAEFKFDAFGLPFRGDAGVRRVHTEQESAGYAAVAGAIQRVDVARDYDLTLPSFNLAADLSDTVVARVSAAQTIARPGIGSLSPGGDVAVQGANRTYSSGNPYLTPTKSDNLDFSLEWYREKGAMIALGVFYKRIDTFVATLRREAVYNTLGLPDSLLTGTGATTDQVFQVTQPVNSDGGDLKGFEINIQQPFTFLPGFWSNFGVVANYTYVDSKIEYLTSTTPGAPTVNATLVGLSKNAANLTLYYETPKWSVRGSLAYRDGYLTQVPGSDGNTVQGTNETLNVDMQASWNIRDNLKLSIEGVNLTDEFNDQYVGDSNRLNVYTHSGRQFLVGLRYNF</sequence>
<keyword evidence="10" id="KW-0732">Signal</keyword>
<dbReference type="Proteomes" id="UP000281192">
    <property type="component" value="Chromosome"/>
</dbReference>
<name>A0A2N5CRP2_9CAUL</name>
<dbReference type="NCBIfam" id="TIGR01782">
    <property type="entry name" value="TonB-Xanth-Caul"/>
    <property type="match status" value="1"/>
</dbReference>
<feature type="chain" id="PRO_5044577827" evidence="10">
    <location>
        <begin position="31"/>
        <end position="928"/>
    </location>
</feature>
<dbReference type="InterPro" id="IPR000531">
    <property type="entry name" value="Beta-barrel_TonB"/>
</dbReference>
<evidence type="ECO:0000256" key="6">
    <source>
        <dbReference type="ARBA" id="ARBA00023136"/>
    </source>
</evidence>
<keyword evidence="5 9" id="KW-0798">TonB box</keyword>
<dbReference type="OrthoDB" id="5476657at2"/>
<comment type="similarity">
    <text evidence="8 9">Belongs to the TonB-dependent receptor family.</text>
</comment>
<dbReference type="SUPFAM" id="SSF56935">
    <property type="entry name" value="Porins"/>
    <property type="match status" value="1"/>
</dbReference>
<evidence type="ECO:0000313" key="15">
    <source>
        <dbReference type="Proteomes" id="UP000234483"/>
    </source>
</evidence>
<evidence type="ECO:0000256" key="1">
    <source>
        <dbReference type="ARBA" id="ARBA00004571"/>
    </source>
</evidence>
<dbReference type="GO" id="GO:0009279">
    <property type="term" value="C:cell outer membrane"/>
    <property type="evidence" value="ECO:0007669"/>
    <property type="project" value="UniProtKB-SubCell"/>
</dbReference>